<dbReference type="AlphaFoldDB" id="A0A7C5M9R8"/>
<feature type="domain" description="DUF3857" evidence="1">
    <location>
        <begin position="129"/>
        <end position="289"/>
    </location>
</feature>
<comment type="caution">
    <text evidence="2">The sequence shown here is derived from an EMBL/GenBank/DDBJ whole genome shotgun (WGS) entry which is preliminary data.</text>
</comment>
<proteinExistence type="predicted"/>
<evidence type="ECO:0000313" key="2">
    <source>
        <dbReference type="EMBL" id="HHF58097.1"/>
    </source>
</evidence>
<organism evidence="2">
    <name type="scientific">candidate division WOR-3 bacterium</name>
    <dbReference type="NCBI Taxonomy" id="2052148"/>
    <lineage>
        <taxon>Bacteria</taxon>
        <taxon>Bacteria division WOR-3</taxon>
    </lineage>
</organism>
<dbReference type="Proteomes" id="UP000886014">
    <property type="component" value="Unassembled WGS sequence"/>
</dbReference>
<dbReference type="Pfam" id="PF12969">
    <property type="entry name" value="DUF3857"/>
    <property type="match status" value="1"/>
</dbReference>
<reference evidence="2" key="1">
    <citation type="journal article" date="2020" name="mSystems">
        <title>Genome- and Community-Level Interaction Insights into Carbon Utilization and Element Cycling Functions of Hydrothermarchaeota in Hydrothermal Sediment.</title>
        <authorList>
            <person name="Zhou Z."/>
            <person name="Liu Y."/>
            <person name="Xu W."/>
            <person name="Pan J."/>
            <person name="Luo Z.H."/>
            <person name="Li M."/>
        </authorList>
    </citation>
    <scope>NUCLEOTIDE SEQUENCE [LARGE SCALE GENOMIC DNA]</scope>
    <source>
        <strain evidence="2">HyVt-94</strain>
    </source>
</reference>
<dbReference type="Gene3D" id="2.60.40.3140">
    <property type="match status" value="1"/>
</dbReference>
<dbReference type="PROSITE" id="PS51257">
    <property type="entry name" value="PROKAR_LIPOPROTEIN"/>
    <property type="match status" value="1"/>
</dbReference>
<dbReference type="Gene3D" id="3.10.620.30">
    <property type="match status" value="1"/>
</dbReference>
<accession>A0A7C5M9R8</accession>
<protein>
    <submittedName>
        <fullName evidence="2">DUF3857 domain-containing protein</fullName>
    </submittedName>
</protein>
<evidence type="ECO:0000259" key="1">
    <source>
        <dbReference type="Pfam" id="PF12969"/>
    </source>
</evidence>
<dbReference type="InterPro" id="IPR024618">
    <property type="entry name" value="DUF3857"/>
</dbReference>
<dbReference type="Gene3D" id="2.60.120.1130">
    <property type="match status" value="1"/>
</dbReference>
<dbReference type="EMBL" id="DRTV01000118">
    <property type="protein sequence ID" value="HHF58097.1"/>
    <property type="molecule type" value="Genomic_DNA"/>
</dbReference>
<gene>
    <name evidence="2" type="ORF">ENL41_01580</name>
</gene>
<sequence length="690" mass="80640">MKRSWIFMLIFVFGFSGCAKRITIKEVRRLPYRGDMLYLRNGEEYDGTLKEIRENKVIFVTREGETVTIPLDSIQAIDIQKMREGYWWKTTKDINDSTLKNALMEDVSSYSYAGYVNILKVTDIEAKEGEYRFSQRVIRKILNKRGEEGGNNTFYYKKDLDIPSLDFGRTISRSGVIYHIKDIAIQDAAVYAGTPLYNRLHERKFAMPEAKPGNTLDFKYSIKSIRTHENPLYYRVYFGDREPVLKTVVGFKYPEDEEINLFISNAKFEVAGPRATEEGEEVYEIVFKNWPGVVQEPSMPPLTKVLPFGIFFEHIDSVKYRDSLLTLSELKELPQSLNEELKSDSSLMDTLESCFYYITRNIRFVDIPLNDYSPYPHLPGEIITNRVANSFDKAFLLYSILKKLGIKSTLVLVPDKNRGPEDIAPFTPLFYSGAVVQVDSIYLNPESEFQRFGYITPRYQGTTGFDVFGLKRVEIPLVSPDKEAVIIRRTVRIDSTGTVYINEEREFRGAYEKAMRSLKRLKPQELRKEVERIVSYIDPRARLVNFKFDSFENFDKYLNLKVEYYIPSYAIRAGNFILFKLPGIKYDVQDVAQRERVYPVYHEHLSMQKHIIRLYFPRGFNLKSYPGNFKEISNEFNYSAKTVKRRNSLEFSDTSVLQDTNIQPGDEYARYREIKLKRAGYIDRWIILKR</sequence>
<name>A0A7C5M9R8_UNCW3</name>